<dbReference type="Proteomes" id="UP000092321">
    <property type="component" value="Unassembled WGS sequence"/>
</dbReference>
<evidence type="ECO:0000313" key="1">
    <source>
        <dbReference type="EMBL" id="OBA27368.1"/>
    </source>
</evidence>
<dbReference type="EMBL" id="LXPE01000009">
    <property type="protein sequence ID" value="OBA27368.1"/>
    <property type="molecule type" value="Genomic_DNA"/>
</dbReference>
<keyword evidence="2" id="KW-1185">Reference proteome</keyword>
<protein>
    <submittedName>
        <fullName evidence="1">Uncharacterized protein</fullName>
    </submittedName>
</protein>
<dbReference type="AlphaFoldDB" id="A0A1B7TF88"/>
<name>A0A1B7TF88_9ASCO</name>
<comment type="caution">
    <text evidence="1">The sequence shown here is derived from an EMBL/GenBank/DDBJ whole genome shotgun (WGS) entry which is preliminary data.</text>
</comment>
<organism evidence="1 2">
    <name type="scientific">Hanseniaspora valbyensis NRRL Y-1626</name>
    <dbReference type="NCBI Taxonomy" id="766949"/>
    <lineage>
        <taxon>Eukaryota</taxon>
        <taxon>Fungi</taxon>
        <taxon>Dikarya</taxon>
        <taxon>Ascomycota</taxon>
        <taxon>Saccharomycotina</taxon>
        <taxon>Saccharomycetes</taxon>
        <taxon>Saccharomycodales</taxon>
        <taxon>Saccharomycodaceae</taxon>
        <taxon>Hanseniaspora</taxon>
    </lineage>
</organism>
<accession>A0A1B7TF88</accession>
<sequence>MENKNTPTYTSNTKKEFSYYSNTWASRWTTVSKKPRFSQVEYNSSWMTTKIEKTKNTVSAAGIEKPNLYKKQPMKPPSTIQQVKLSGLFFQNSNCNQNNLKNYKKFCDTCVKQKRVII</sequence>
<reference evidence="2" key="1">
    <citation type="journal article" date="2016" name="Proc. Natl. Acad. Sci. U.S.A.">
        <title>Comparative genomics of biotechnologically important yeasts.</title>
        <authorList>
            <person name="Riley R."/>
            <person name="Haridas S."/>
            <person name="Wolfe K.H."/>
            <person name="Lopes M.R."/>
            <person name="Hittinger C.T."/>
            <person name="Goeker M."/>
            <person name="Salamov A.A."/>
            <person name="Wisecaver J.H."/>
            <person name="Long T.M."/>
            <person name="Calvey C.H."/>
            <person name="Aerts A.L."/>
            <person name="Barry K.W."/>
            <person name="Choi C."/>
            <person name="Clum A."/>
            <person name="Coughlan A.Y."/>
            <person name="Deshpande S."/>
            <person name="Douglass A.P."/>
            <person name="Hanson S.J."/>
            <person name="Klenk H.-P."/>
            <person name="LaButti K.M."/>
            <person name="Lapidus A."/>
            <person name="Lindquist E.A."/>
            <person name="Lipzen A.M."/>
            <person name="Meier-Kolthoff J.P."/>
            <person name="Ohm R.A."/>
            <person name="Otillar R.P."/>
            <person name="Pangilinan J.L."/>
            <person name="Peng Y."/>
            <person name="Rokas A."/>
            <person name="Rosa C.A."/>
            <person name="Scheuner C."/>
            <person name="Sibirny A.A."/>
            <person name="Slot J.C."/>
            <person name="Stielow J.B."/>
            <person name="Sun H."/>
            <person name="Kurtzman C.P."/>
            <person name="Blackwell M."/>
            <person name="Grigoriev I.V."/>
            <person name="Jeffries T.W."/>
        </authorList>
    </citation>
    <scope>NUCLEOTIDE SEQUENCE [LARGE SCALE GENOMIC DNA]</scope>
    <source>
        <strain evidence="2">NRRL Y-1626</strain>
    </source>
</reference>
<evidence type="ECO:0000313" key="2">
    <source>
        <dbReference type="Proteomes" id="UP000092321"/>
    </source>
</evidence>
<gene>
    <name evidence="1" type="ORF">HANVADRAFT_48343</name>
</gene>
<proteinExistence type="predicted"/>